<evidence type="ECO:0000259" key="12">
    <source>
        <dbReference type="Pfam" id="PF23039"/>
    </source>
</evidence>
<dbReference type="Pfam" id="PF23487">
    <property type="entry name" value="Ig_TMEM132_6th"/>
    <property type="match status" value="1"/>
</dbReference>
<dbReference type="Pfam" id="PF23481">
    <property type="entry name" value="Ig_TMEM132_2nd"/>
    <property type="match status" value="1"/>
</dbReference>
<evidence type="ECO:0000256" key="8">
    <source>
        <dbReference type="SAM" id="SignalP"/>
    </source>
</evidence>
<evidence type="ECO:0000259" key="9">
    <source>
        <dbReference type="Pfam" id="PF15705"/>
    </source>
</evidence>
<feature type="domain" description="Transmembrane protein TMEM132 C-terminal" evidence="10">
    <location>
        <begin position="894"/>
        <end position="967"/>
    </location>
</feature>
<dbReference type="InterPro" id="IPR031437">
    <property type="entry name" value="Ig_TMEM132_4th"/>
</dbReference>
<reference evidence="17" key="1">
    <citation type="submission" date="2025-08" db="UniProtKB">
        <authorList>
            <consortium name="RefSeq"/>
        </authorList>
    </citation>
    <scope>IDENTIFICATION</scope>
</reference>
<evidence type="ECO:0000259" key="10">
    <source>
        <dbReference type="Pfam" id="PF15706"/>
    </source>
</evidence>
<evidence type="ECO:0000256" key="6">
    <source>
        <dbReference type="SAM" id="MobiDB-lite"/>
    </source>
</evidence>
<comment type="subcellular location">
    <subcellularLocation>
        <location evidence="1">Membrane</location>
        <topology evidence="1">Single-pass type I membrane protein</topology>
    </subcellularLocation>
</comment>
<dbReference type="PANTHER" id="PTHR13388">
    <property type="entry name" value="DETONATOR, ISOFORM E"/>
    <property type="match status" value="1"/>
</dbReference>
<protein>
    <submittedName>
        <fullName evidence="17">Transmembrane protein 132A isoform X1</fullName>
    </submittedName>
</protein>
<evidence type="ECO:0000256" key="3">
    <source>
        <dbReference type="ARBA" id="ARBA00022692"/>
    </source>
</evidence>
<keyword evidence="5 7" id="KW-0472">Membrane</keyword>
<evidence type="ECO:0000259" key="13">
    <source>
        <dbReference type="Pfam" id="PF23481"/>
    </source>
</evidence>
<evidence type="ECO:0000256" key="7">
    <source>
        <dbReference type="SAM" id="Phobius"/>
    </source>
</evidence>
<dbReference type="FunCoup" id="A0A6P7ZW16">
    <property type="interactions" value="1169"/>
</dbReference>
<comment type="similarity">
    <text evidence="2">Belongs to the TMEM132 family.</text>
</comment>
<dbReference type="Pfam" id="PF15706">
    <property type="entry name" value="TMEM132_C"/>
    <property type="match status" value="1"/>
</dbReference>
<feature type="domain" description="Transmembrane protein TMEM132 second Ig-like" evidence="13">
    <location>
        <begin position="125"/>
        <end position="257"/>
    </location>
</feature>
<dbReference type="Pfam" id="PF23039">
    <property type="entry name" value="TMEM132_3rd"/>
    <property type="match status" value="1"/>
</dbReference>
<evidence type="ECO:0000256" key="2">
    <source>
        <dbReference type="ARBA" id="ARBA00006166"/>
    </source>
</evidence>
<name>A0A6P7ZW16_9AMPH</name>
<dbReference type="InterPro" id="IPR026307">
    <property type="entry name" value="TMEM132"/>
</dbReference>
<dbReference type="InterPro" id="IPR031435">
    <property type="entry name" value="TMEM132_N"/>
</dbReference>
<dbReference type="OrthoDB" id="10026202at2759"/>
<feature type="domain" description="Transmembrane protein TMEM132 cohesin-like" evidence="12">
    <location>
        <begin position="272"/>
        <end position="419"/>
    </location>
</feature>
<feature type="region of interest" description="Disordered" evidence="6">
    <location>
        <begin position="968"/>
        <end position="1019"/>
    </location>
</feature>
<feature type="domain" description="Transmembrane protein TMEM132 fifth" evidence="14">
    <location>
        <begin position="521"/>
        <end position="657"/>
    </location>
</feature>
<dbReference type="Pfam" id="PF23486">
    <property type="entry name" value="Ig_TMEM132_5th"/>
    <property type="match status" value="1"/>
</dbReference>
<evidence type="ECO:0000256" key="4">
    <source>
        <dbReference type="ARBA" id="ARBA00022989"/>
    </source>
</evidence>
<dbReference type="InterPro" id="IPR055423">
    <property type="entry name" value="Ig_TMEM132_5th"/>
</dbReference>
<dbReference type="CTD" id="54972"/>
<evidence type="ECO:0000256" key="1">
    <source>
        <dbReference type="ARBA" id="ARBA00004479"/>
    </source>
</evidence>
<feature type="domain" description="Transmembrane protein TMEM132 sixth" evidence="15">
    <location>
        <begin position="659"/>
        <end position="774"/>
    </location>
</feature>
<dbReference type="InterPro" id="IPR055422">
    <property type="entry name" value="Ig_TMEM132_2nd"/>
</dbReference>
<accession>A0A6P7ZW16</accession>
<sequence>MRLSMGLPKTKIPCSAGSPSLSSLILLLLGVTRELLQACCETTVTDPVFLPVGLELMDVPEYFRLQEMGRYLQGNTSLGSRTETYLLSHRGSHTPVVRATYRPFTARQEVPDELLDSGNTAAWSVRAVLIEGSVSPSDPYARVLFHLTGRDWMSEKPHLPCVILQAFYQTWSVHRACRLQAPLGVCVVELEFPQHWFSASSAAASHGLSDSPSGTSQHAELYFLLSAAAGKKDECSHEKRPGRHRRQGVEAEKDRLTHIANVEIKMAAMPRYEELQLDKDMTVRLPNRTLLPGEVFTATISVGRNFSVDLVNIRVKFKKGLYVIFARSAAPETWAMKLEKQRGAKPHMALVTCRRVDGGASDWSAADFPEFLYLDFGVENGTGSVSTRRVSWQVEYPGLSTSEEGEKVFWEVLVSDRDLRAIVPLVKEEEILNTAVLTGIPRKVPVKLVAVETGGFALDISNRVHCASSSVQVIQVTDTCDFVYVGGKESRGALKVRVDFWYERLWTSLHLRVWVPLLPLRVEVSDIHLEQIRGWRAAPRDRLSDLDQADEDGTLERKARECRPQYQCASVRFLAHFVAHPLDGGRHVTYLLGSDWLLDVSHLLREHARAKDPQVAVLEEGSILIGREPGVTSVEVRSPVSHSVLGEQTVVVSEEKVAISELRTQLVSGISLSLSSMAGHSGVFIATCQAQQELQNYKQESILSIWLQFSDHTMAPIELYSWQNLKLSITSADHRLVSTNPNVDFTHPVILVSEEDGEGFLLQVSIQAPEHCPKGKHRGTLASGTTWVRVNYDASEGRKKNRKIGVMFPTMSTLSDLNLKSESPFQRIEGSMLNEAPTHAAQSKVEVKKGRGIIQDSENAPQSPVWKFDLGRSKDQFSSSESSHFDSMDNYDDEEDDYDDAIVKAPQSVTDLEIGMYVLLGVFSLAILIFLINCITFILRYQHKKAPEADEASVAQPHNWLWLGTDQQELSQQQDQQNQSQVRCSSGDIKQGGAEGGNCADSVPKSRGQEEALEPVDEDQKDFHRMPEADCGVGVVGNSIGEIQMGLQDTQLENPKYITNTFHPFQSNMDMGLVSLSQGDLSSRFYSSLLCKELNMPASGILSQKESSCPGSNTLSRKELNTLLSGTLSRKELNTPLSGILSRKELNVPLSGSLSRKELSLKSTNTLARKEINVPIAGTLFQKQPTSQSSSTLSCKELNVPVSSPLFKKELSSQGSNTPCRKELNAPLSATLSQIELNFQGSNSVSCKERNLPISGILSQKETPPLGSSILLHKKMGSQGSSNLSQKEPDSQVSWRKRGEFVTFAPRISDGSLSAPVQSILVASEEDIRWVCEDMGLKDPEELQSYMERIRGSS</sequence>
<gene>
    <name evidence="17" type="primary">TMEM132A</name>
</gene>
<keyword evidence="8" id="KW-0732">Signal</keyword>
<keyword evidence="4 7" id="KW-1133">Transmembrane helix</keyword>
<feature type="transmembrane region" description="Helical" evidence="7">
    <location>
        <begin position="914"/>
        <end position="939"/>
    </location>
</feature>
<dbReference type="InterPro" id="IPR031436">
    <property type="entry name" value="TMEM132_C"/>
</dbReference>
<feature type="signal peptide" evidence="8">
    <location>
        <begin position="1"/>
        <end position="38"/>
    </location>
</feature>
<dbReference type="InParanoid" id="A0A6P7ZW16"/>
<dbReference type="GO" id="GO:0005783">
    <property type="term" value="C:endoplasmic reticulum"/>
    <property type="evidence" value="ECO:0007669"/>
    <property type="project" value="TreeGrafter"/>
</dbReference>
<dbReference type="GeneID" id="115482448"/>
<feature type="chain" id="PRO_5027843770" evidence="8">
    <location>
        <begin position="39"/>
        <end position="1354"/>
    </location>
</feature>
<evidence type="ECO:0000259" key="15">
    <source>
        <dbReference type="Pfam" id="PF23487"/>
    </source>
</evidence>
<feature type="domain" description="Transmembrane protein family 132 fourth" evidence="11">
    <location>
        <begin position="421"/>
        <end position="518"/>
    </location>
</feature>
<evidence type="ECO:0000256" key="5">
    <source>
        <dbReference type="ARBA" id="ARBA00023136"/>
    </source>
</evidence>
<evidence type="ECO:0000259" key="14">
    <source>
        <dbReference type="Pfam" id="PF23486"/>
    </source>
</evidence>
<dbReference type="RefSeq" id="XP_030078069.1">
    <property type="nucleotide sequence ID" value="XM_030222209.1"/>
</dbReference>
<evidence type="ECO:0000313" key="17">
    <source>
        <dbReference type="RefSeq" id="XP_030078069.1"/>
    </source>
</evidence>
<dbReference type="GO" id="GO:0016020">
    <property type="term" value="C:membrane"/>
    <property type="evidence" value="ECO:0007669"/>
    <property type="project" value="UniProtKB-SubCell"/>
</dbReference>
<proteinExistence type="inferred from homology"/>
<organism evidence="16 17">
    <name type="scientific">Microcaecilia unicolor</name>
    <dbReference type="NCBI Taxonomy" id="1415580"/>
    <lineage>
        <taxon>Eukaryota</taxon>
        <taxon>Metazoa</taxon>
        <taxon>Chordata</taxon>
        <taxon>Craniata</taxon>
        <taxon>Vertebrata</taxon>
        <taxon>Euteleostomi</taxon>
        <taxon>Amphibia</taxon>
        <taxon>Gymnophiona</taxon>
        <taxon>Siphonopidae</taxon>
        <taxon>Microcaecilia</taxon>
    </lineage>
</organism>
<dbReference type="PANTHER" id="PTHR13388:SF9">
    <property type="entry name" value="TRANSMEMBRANE PROTEIN 132A"/>
    <property type="match status" value="1"/>
</dbReference>
<keyword evidence="16" id="KW-1185">Reference proteome</keyword>
<keyword evidence="3 7" id="KW-0812">Transmembrane</keyword>
<dbReference type="KEGG" id="muo:115482448"/>
<dbReference type="InterPro" id="IPR055424">
    <property type="entry name" value="Ig_TMEM132_6th"/>
</dbReference>
<feature type="compositionally biased region" description="Low complexity" evidence="6">
    <location>
        <begin position="968"/>
        <end position="981"/>
    </location>
</feature>
<dbReference type="Proteomes" id="UP000515156">
    <property type="component" value="Chromosome 1"/>
</dbReference>
<dbReference type="Pfam" id="PF16070">
    <property type="entry name" value="Ig_TMEM132_4th"/>
    <property type="match status" value="1"/>
</dbReference>
<feature type="domain" description="Transmembrane protein TMEM132 N-terminal" evidence="9">
    <location>
        <begin position="53"/>
        <end position="115"/>
    </location>
</feature>
<evidence type="ECO:0000313" key="16">
    <source>
        <dbReference type="Proteomes" id="UP000515156"/>
    </source>
</evidence>
<evidence type="ECO:0000259" key="11">
    <source>
        <dbReference type="Pfam" id="PF16070"/>
    </source>
</evidence>
<dbReference type="InterPro" id="IPR055421">
    <property type="entry name" value="TMEM132_3rd"/>
</dbReference>
<dbReference type="Pfam" id="PF15705">
    <property type="entry name" value="TMEM132_N"/>
    <property type="match status" value="1"/>
</dbReference>